<dbReference type="AlphaFoldDB" id="A0ABD3EQR0"/>
<dbReference type="EMBL" id="JAVIJP010000002">
    <property type="protein sequence ID" value="KAL3655405.1"/>
    <property type="molecule type" value="Genomic_DNA"/>
</dbReference>
<comment type="caution">
    <text evidence="2">The sequence shown here is derived from an EMBL/GenBank/DDBJ whole genome shotgun (WGS) entry which is preliminary data.</text>
</comment>
<proteinExistence type="predicted"/>
<evidence type="ECO:0000256" key="1">
    <source>
        <dbReference type="SAM" id="MobiDB-lite"/>
    </source>
</evidence>
<sequence>MFRSYKSNESSSSSYYNRDSITPMDEYLERITRMQRTPTLIVDYPNFPNVHEILNNSTHVEKHGDGQEKKTKHQKKVQIVEPEKKAEAVKDGKIEIFPGKTIDNRAAGFINWNHNNFALCKWDTFKD</sequence>
<dbReference type="PANTHER" id="PTHR38224:SF1">
    <property type="entry name" value="PHLOEM SPECIFIC PROTEIN"/>
    <property type="match status" value="1"/>
</dbReference>
<feature type="region of interest" description="Disordered" evidence="1">
    <location>
        <begin position="60"/>
        <end position="79"/>
    </location>
</feature>
<gene>
    <name evidence="2" type="ORF">CASFOL_001191</name>
</gene>
<name>A0ABD3EQR0_9LAMI</name>
<protein>
    <submittedName>
        <fullName evidence="2">Uncharacterized protein</fullName>
    </submittedName>
</protein>
<evidence type="ECO:0000313" key="2">
    <source>
        <dbReference type="EMBL" id="KAL3655405.1"/>
    </source>
</evidence>
<organism evidence="2 3">
    <name type="scientific">Castilleja foliolosa</name>
    <dbReference type="NCBI Taxonomy" id="1961234"/>
    <lineage>
        <taxon>Eukaryota</taxon>
        <taxon>Viridiplantae</taxon>
        <taxon>Streptophyta</taxon>
        <taxon>Embryophyta</taxon>
        <taxon>Tracheophyta</taxon>
        <taxon>Spermatophyta</taxon>
        <taxon>Magnoliopsida</taxon>
        <taxon>eudicotyledons</taxon>
        <taxon>Gunneridae</taxon>
        <taxon>Pentapetalae</taxon>
        <taxon>asterids</taxon>
        <taxon>lamiids</taxon>
        <taxon>Lamiales</taxon>
        <taxon>Orobanchaceae</taxon>
        <taxon>Pedicularideae</taxon>
        <taxon>Castillejinae</taxon>
        <taxon>Castilleja</taxon>
    </lineage>
</organism>
<dbReference type="PANTHER" id="PTHR38224">
    <property type="entry name" value="PHLOEM SPECIFIC PROTEIN"/>
    <property type="match status" value="1"/>
</dbReference>
<reference evidence="3" key="1">
    <citation type="journal article" date="2024" name="IScience">
        <title>Strigolactones Initiate the Formation of Haustorium-like Structures in Castilleja.</title>
        <authorList>
            <person name="Buerger M."/>
            <person name="Peterson D."/>
            <person name="Chory J."/>
        </authorList>
    </citation>
    <scope>NUCLEOTIDE SEQUENCE [LARGE SCALE GENOMIC DNA]</scope>
</reference>
<feature type="compositionally biased region" description="Basic and acidic residues" evidence="1">
    <location>
        <begin position="60"/>
        <end position="69"/>
    </location>
</feature>
<evidence type="ECO:0000313" key="3">
    <source>
        <dbReference type="Proteomes" id="UP001632038"/>
    </source>
</evidence>
<keyword evidence="3" id="KW-1185">Reference proteome</keyword>
<dbReference type="Proteomes" id="UP001632038">
    <property type="component" value="Unassembled WGS sequence"/>
</dbReference>
<accession>A0ABD3EQR0</accession>